<dbReference type="Pfam" id="PF06037">
    <property type="entry name" value="DUF922"/>
    <property type="match status" value="1"/>
</dbReference>
<sequence>MKYKFSVMIFFISFFSYSQTIEWRSDYKLQKNDFQGKIPENTTIDHAGTAFNIGYEIVSNSIWTGRMKIRTYAVFYKSKSWLNESFYSDNLLNHEQKHFDIAQAFAYKLQNLINKEIKNSKDFTSKFSNLSTLIGDECLRFQEKYDAETDHGTIPEIQKEYDKIIEHTLKENNKN</sequence>
<evidence type="ECO:0000313" key="1">
    <source>
        <dbReference type="EMBL" id="QBA19858.1"/>
    </source>
</evidence>
<name>A0A411DHI0_CHRID</name>
<gene>
    <name evidence="1" type="ORF">EU348_01220</name>
</gene>
<organism evidence="1">
    <name type="scientific">Chryseobacterium indologenes</name>
    <name type="common">Flavobacterium indologenes</name>
    <dbReference type="NCBI Taxonomy" id="253"/>
    <lineage>
        <taxon>Bacteria</taxon>
        <taxon>Pseudomonadati</taxon>
        <taxon>Bacteroidota</taxon>
        <taxon>Flavobacteriia</taxon>
        <taxon>Flavobacteriales</taxon>
        <taxon>Weeksellaceae</taxon>
        <taxon>Chryseobacterium group</taxon>
        <taxon>Chryseobacterium</taxon>
    </lineage>
</organism>
<evidence type="ECO:0008006" key="2">
    <source>
        <dbReference type="Google" id="ProtNLM"/>
    </source>
</evidence>
<reference evidence="1" key="1">
    <citation type="submission" date="2019-01" db="EMBL/GenBank/DDBJ databases">
        <title>Whole Genome Sequencing for Putative Detection of Antimicrobial Resistance and Potential Virulence Factors in Chryseobacterium indologenes isolated from Nile Tilapia in Tanzania.</title>
        <authorList>
            <person name="Mwega E."/>
            <person name="Mutoloki S."/>
            <person name="Mugimba K."/>
            <person name="Colquhoun D."/>
            <person name="Mdegela R."/>
            <person name="Evensen O."/>
            <person name="Wasteson Y."/>
        </authorList>
    </citation>
    <scope>NUCLEOTIDE SEQUENCE [LARGE SCALE GENOMIC DNA]</scope>
    <source>
        <strain evidence="1">StR 01</strain>
    </source>
</reference>
<dbReference type="AlphaFoldDB" id="A0A411DHI0"/>
<accession>A0A411DHI0</accession>
<proteinExistence type="predicted"/>
<dbReference type="EMBL" id="CP035532">
    <property type="protein sequence ID" value="QBA19858.1"/>
    <property type="molecule type" value="Genomic_DNA"/>
</dbReference>
<dbReference type="InterPro" id="IPR010321">
    <property type="entry name" value="DUF922"/>
</dbReference>
<protein>
    <recommendedName>
        <fullName evidence="2">DUF922 domain-containing protein</fullName>
    </recommendedName>
</protein>